<dbReference type="InterPro" id="IPR019321">
    <property type="entry name" value="Nucleoporin_Nup88"/>
</dbReference>
<evidence type="ECO:0000313" key="2">
    <source>
        <dbReference type="Proteomes" id="UP000663880"/>
    </source>
</evidence>
<comment type="caution">
    <text evidence="1">The sequence shown here is derived from an EMBL/GenBank/DDBJ whole genome shotgun (WGS) entry which is preliminary data.</text>
</comment>
<dbReference type="OrthoDB" id="341482at2759"/>
<dbReference type="Proteomes" id="UP000663880">
    <property type="component" value="Unassembled WGS sequence"/>
</dbReference>
<reference evidence="1" key="1">
    <citation type="submission" date="2021-02" db="EMBL/GenBank/DDBJ databases">
        <authorList>
            <person name="Steward A R."/>
        </authorList>
    </citation>
    <scope>NUCLEOTIDE SEQUENCE</scope>
</reference>
<proteinExistence type="predicted"/>
<accession>A0A821U8Y5</accession>
<gene>
    <name evidence="1" type="ORF">PMACD_LOCUS10026</name>
</gene>
<sequence length="87" mass="9557">MLMALEREHCAGVVDLCVEFGELFAKVVHEKLHLLSPPAFPVERLSSSECGTRLCVWGSRGVTIAELPTRWGRGGLFESGNQTVLCK</sequence>
<keyword evidence="2" id="KW-1185">Reference proteome</keyword>
<organism evidence="1 2">
    <name type="scientific">Pieris macdunnoughi</name>
    <dbReference type="NCBI Taxonomy" id="345717"/>
    <lineage>
        <taxon>Eukaryota</taxon>
        <taxon>Metazoa</taxon>
        <taxon>Ecdysozoa</taxon>
        <taxon>Arthropoda</taxon>
        <taxon>Hexapoda</taxon>
        <taxon>Insecta</taxon>
        <taxon>Pterygota</taxon>
        <taxon>Neoptera</taxon>
        <taxon>Endopterygota</taxon>
        <taxon>Lepidoptera</taxon>
        <taxon>Glossata</taxon>
        <taxon>Ditrysia</taxon>
        <taxon>Papilionoidea</taxon>
        <taxon>Pieridae</taxon>
        <taxon>Pierinae</taxon>
        <taxon>Pieris</taxon>
    </lineage>
</organism>
<evidence type="ECO:0000313" key="1">
    <source>
        <dbReference type="EMBL" id="CAF4885885.1"/>
    </source>
</evidence>
<dbReference type="EMBL" id="CAJOBZ010000029">
    <property type="protein sequence ID" value="CAF4885885.1"/>
    <property type="molecule type" value="Genomic_DNA"/>
</dbReference>
<protein>
    <submittedName>
        <fullName evidence="1">Uncharacterized protein</fullName>
    </submittedName>
</protein>
<name>A0A821U8Y5_9NEOP</name>
<dbReference type="Pfam" id="PF10168">
    <property type="entry name" value="Nup88"/>
    <property type="match status" value="1"/>
</dbReference>
<dbReference type="AlphaFoldDB" id="A0A821U8Y5"/>